<dbReference type="Gene3D" id="2.60.40.420">
    <property type="entry name" value="Cupredoxins - blue copper proteins"/>
    <property type="match status" value="3"/>
</dbReference>
<dbReference type="Pfam" id="PF07732">
    <property type="entry name" value="Cu-oxidase_3"/>
    <property type="match status" value="1"/>
</dbReference>
<dbReference type="PANTHER" id="PTHR48267">
    <property type="entry name" value="CUPREDOXIN SUPERFAMILY PROTEIN"/>
    <property type="match status" value="1"/>
</dbReference>
<keyword evidence="5" id="KW-0946">Virion</keyword>
<evidence type="ECO:0000256" key="1">
    <source>
        <dbReference type="SAM" id="SignalP"/>
    </source>
</evidence>
<feature type="domain" description="Plastocyanin-like" evidence="3">
    <location>
        <begin position="80"/>
        <end position="115"/>
    </location>
</feature>
<dbReference type="NCBIfam" id="TIGR04183">
    <property type="entry name" value="Por_Secre_tail"/>
    <property type="match status" value="1"/>
</dbReference>
<dbReference type="AlphaFoldDB" id="M7N1T7"/>
<evidence type="ECO:0000259" key="2">
    <source>
        <dbReference type="Pfam" id="PF07731"/>
    </source>
</evidence>
<feature type="chain" id="PRO_5004081544" evidence="1">
    <location>
        <begin position="28"/>
        <end position="690"/>
    </location>
</feature>
<sequence>MKPFPISLQRCLVPLMAGLLWSISAPGQQLLDPASQPKFVHPLPIPAVLDVSEGPTTLSVDITQVEQDLGLRHPQTGAVMKTTVWGYNGQYPGPTIFARKGVPLQVYWHNRLTEDGSDTGAPLPHLLPVDPSLHWALGHLENWQTAGVPIVTHLHGGHTESASDGLPEAWYTPNFAQKGHHYVKGHPGAPYYYHNTQEAATIWYHDHALGITRLNVYAGLAGFYLLTDEREDALKSQHKLPAAPYDLGLAIQDRMFTADGQLYYPSMPEENGASEPSHMPEFFGNFILVNGKIWPVLDVEPRQYRLRLLNGSDSRFYNLFFSDAKNISLQFWQIGSDLGFLPSPVAHDQLLISPGERMDVMVDFSDPALWGQTIILRNNARAPYPFGETINPRHEGQIMAIRVSKPLDAAYPLTPIPASLRPALPQPPAADKVRELILFEGLDEQGRLMAQLGTLKEGAMTWDDPITENPALNATEIWEIYNLTPDAHPIHLHLVSFRVLNTQKFKAEFDAETGVVSKARLLGQPKHPGRGQDGLKDTYPIMPGEMARFIATFDRPGRYVWHCHILSHEDHEMMRPYHVGEMPHHMPSAHNERARVAGQEAYPAGIAPYSLYPNPGKQAISLQVVAPEKGHLHLKIYDLQGRLVLEQQHVLEHAGEHLLPLDTSSLQSGLYTCVIQFNTKTHRERFMITR</sequence>
<dbReference type="InterPro" id="IPR026444">
    <property type="entry name" value="Secre_tail"/>
</dbReference>
<dbReference type="eggNOG" id="COG2132">
    <property type="taxonomic scope" value="Bacteria"/>
</dbReference>
<protein>
    <submittedName>
        <fullName evidence="5">Spore coat protein A</fullName>
    </submittedName>
</protein>
<evidence type="ECO:0000259" key="4">
    <source>
        <dbReference type="Pfam" id="PF18962"/>
    </source>
</evidence>
<dbReference type="CDD" id="cd13844">
    <property type="entry name" value="CuRO_1_BOD_CotA_like"/>
    <property type="match status" value="1"/>
</dbReference>
<proteinExistence type="predicted"/>
<dbReference type="Proteomes" id="UP000011910">
    <property type="component" value="Unassembled WGS sequence"/>
</dbReference>
<dbReference type="CDD" id="cd13891">
    <property type="entry name" value="CuRO_3_CotA_like"/>
    <property type="match status" value="1"/>
</dbReference>
<dbReference type="GO" id="GO:0016491">
    <property type="term" value="F:oxidoreductase activity"/>
    <property type="evidence" value="ECO:0007669"/>
    <property type="project" value="InterPro"/>
</dbReference>
<dbReference type="InterPro" id="IPR011706">
    <property type="entry name" value="Cu-oxidase_C"/>
</dbReference>
<evidence type="ECO:0000313" key="5">
    <source>
        <dbReference type="EMBL" id="EMR01247.1"/>
    </source>
</evidence>
<reference evidence="5 6" key="1">
    <citation type="journal article" date="2013" name="Genome Announc.">
        <title>Draft Genome Sequence of Cesiribacter andamanensis Strain AMV16T, Isolated from a Soil Sample from a Mud Volcano in the Andaman Islands, India.</title>
        <authorList>
            <person name="Shivaji S."/>
            <person name="Ara S."/>
            <person name="Begum Z."/>
            <person name="Srinivas T.N."/>
            <person name="Singh A."/>
            <person name="Kumar Pinnaka A."/>
        </authorList>
    </citation>
    <scope>NUCLEOTIDE SEQUENCE [LARGE SCALE GENOMIC DNA]</scope>
    <source>
        <strain evidence="5 6">AMV16</strain>
    </source>
</reference>
<dbReference type="CDD" id="cd13868">
    <property type="entry name" value="CuRO_2_CotA_like"/>
    <property type="match status" value="1"/>
</dbReference>
<dbReference type="PANTHER" id="PTHR48267:SF1">
    <property type="entry name" value="BILIRUBIN OXIDASE"/>
    <property type="match status" value="1"/>
</dbReference>
<evidence type="ECO:0000259" key="3">
    <source>
        <dbReference type="Pfam" id="PF07732"/>
    </source>
</evidence>
<gene>
    <name evidence="5" type="primary">cotA</name>
    <name evidence="5" type="ORF">ADICEAN_03633</name>
</gene>
<dbReference type="RefSeq" id="WP_009197013.1">
    <property type="nucleotide sequence ID" value="NZ_AODQ01000132.1"/>
</dbReference>
<keyword evidence="5" id="KW-0167">Capsid protein</keyword>
<organism evidence="5 6">
    <name type="scientific">Cesiribacter andamanensis AMV16</name>
    <dbReference type="NCBI Taxonomy" id="1279009"/>
    <lineage>
        <taxon>Bacteria</taxon>
        <taxon>Pseudomonadati</taxon>
        <taxon>Bacteroidota</taxon>
        <taxon>Cytophagia</taxon>
        <taxon>Cytophagales</taxon>
        <taxon>Cesiribacteraceae</taxon>
        <taxon>Cesiribacter</taxon>
    </lineage>
</organism>
<dbReference type="PATRIC" id="fig|1279009.4.peg.3680"/>
<dbReference type="GO" id="GO:0005507">
    <property type="term" value="F:copper ion binding"/>
    <property type="evidence" value="ECO:0007669"/>
    <property type="project" value="InterPro"/>
</dbReference>
<dbReference type="Pfam" id="PF07731">
    <property type="entry name" value="Cu-oxidase_2"/>
    <property type="match status" value="1"/>
</dbReference>
<keyword evidence="6" id="KW-1185">Reference proteome</keyword>
<dbReference type="InterPro" id="IPR045087">
    <property type="entry name" value="Cu-oxidase_fam"/>
</dbReference>
<evidence type="ECO:0000313" key="6">
    <source>
        <dbReference type="Proteomes" id="UP000011910"/>
    </source>
</evidence>
<dbReference type="STRING" id="1279009.ADICEAN_03633"/>
<dbReference type="EMBL" id="AODQ01000132">
    <property type="protein sequence ID" value="EMR01247.1"/>
    <property type="molecule type" value="Genomic_DNA"/>
</dbReference>
<accession>M7N1T7</accession>
<feature type="signal peptide" evidence="1">
    <location>
        <begin position="1"/>
        <end position="27"/>
    </location>
</feature>
<comment type="caution">
    <text evidence="5">The sequence shown here is derived from an EMBL/GenBank/DDBJ whole genome shotgun (WGS) entry which is preliminary data.</text>
</comment>
<feature type="domain" description="Secretion system C-terminal sorting" evidence="4">
    <location>
        <begin position="611"/>
        <end position="688"/>
    </location>
</feature>
<name>M7N1T7_9BACT</name>
<dbReference type="InterPro" id="IPR008972">
    <property type="entry name" value="Cupredoxin"/>
</dbReference>
<keyword evidence="1" id="KW-0732">Signal</keyword>
<dbReference type="InterPro" id="IPR011707">
    <property type="entry name" value="Cu-oxidase-like_N"/>
</dbReference>
<dbReference type="OrthoDB" id="9757546at2"/>
<dbReference type="SUPFAM" id="SSF49503">
    <property type="entry name" value="Cupredoxins"/>
    <property type="match status" value="3"/>
</dbReference>
<dbReference type="Pfam" id="PF18962">
    <property type="entry name" value="Por_Secre_tail"/>
    <property type="match status" value="1"/>
</dbReference>
<feature type="domain" description="Plastocyanin-like" evidence="2">
    <location>
        <begin position="461"/>
        <end position="580"/>
    </location>
</feature>